<name>A0A1T2Z989_PSEFL</name>
<keyword evidence="1" id="KW-0812">Transmembrane</keyword>
<reference evidence="2 3" key="1">
    <citation type="submission" date="2016-12" db="EMBL/GenBank/DDBJ databases">
        <title>Draft genome sequences of seven strains of Pseudomonas fluorescens that produce 4-formylaminooxyvinylglycine.</title>
        <authorList>
            <person name="Okrent R.A."/>
            <person name="Manning V.A."/>
            <person name="Trippe K.M."/>
        </authorList>
    </citation>
    <scope>NUCLEOTIDE SEQUENCE [LARGE SCALE GENOMIC DNA]</scope>
    <source>
        <strain evidence="2 3">P5A</strain>
    </source>
</reference>
<keyword evidence="1" id="KW-1133">Transmembrane helix</keyword>
<gene>
    <name evidence="2" type="ORF">BFW87_00215</name>
</gene>
<protein>
    <submittedName>
        <fullName evidence="2">Uncharacterized protein</fullName>
    </submittedName>
</protein>
<dbReference type="AlphaFoldDB" id="A0A1T2Z989"/>
<evidence type="ECO:0000256" key="1">
    <source>
        <dbReference type="SAM" id="Phobius"/>
    </source>
</evidence>
<organism evidence="2 3">
    <name type="scientific">Pseudomonas fluorescens</name>
    <dbReference type="NCBI Taxonomy" id="294"/>
    <lineage>
        <taxon>Bacteria</taxon>
        <taxon>Pseudomonadati</taxon>
        <taxon>Pseudomonadota</taxon>
        <taxon>Gammaproteobacteria</taxon>
        <taxon>Pseudomonadales</taxon>
        <taxon>Pseudomonadaceae</taxon>
        <taxon>Pseudomonas</taxon>
    </lineage>
</organism>
<evidence type="ECO:0000313" key="2">
    <source>
        <dbReference type="EMBL" id="OPB00876.1"/>
    </source>
</evidence>
<dbReference type="Proteomes" id="UP000190965">
    <property type="component" value="Unassembled WGS sequence"/>
</dbReference>
<sequence>MTPDYQPNNFDGKKAWRVILLLFMAVALALGGVAWLLSGYRQHAQQAPLSELESQRLLPPEPRLQANPRLAGEAQLARQRVHLDSFGWVDREHHIVHLPLAHARQLMLERGWPAPEDDGRGH</sequence>
<keyword evidence="1" id="KW-0472">Membrane</keyword>
<dbReference type="RefSeq" id="WP_078738006.1">
    <property type="nucleotide sequence ID" value="NZ_MSDF01000001.1"/>
</dbReference>
<feature type="transmembrane region" description="Helical" evidence="1">
    <location>
        <begin position="15"/>
        <end position="37"/>
    </location>
</feature>
<comment type="caution">
    <text evidence="2">The sequence shown here is derived from an EMBL/GenBank/DDBJ whole genome shotgun (WGS) entry which is preliminary data.</text>
</comment>
<dbReference type="EMBL" id="MSDF01000001">
    <property type="protein sequence ID" value="OPB00876.1"/>
    <property type="molecule type" value="Genomic_DNA"/>
</dbReference>
<evidence type="ECO:0000313" key="3">
    <source>
        <dbReference type="Proteomes" id="UP000190965"/>
    </source>
</evidence>
<dbReference type="OrthoDB" id="129807at2"/>
<accession>A0A1T2Z989</accession>
<proteinExistence type="predicted"/>